<keyword evidence="2 4" id="KW-0560">Oxidoreductase</keyword>
<dbReference type="InterPro" id="IPR050223">
    <property type="entry name" value="D-isomer_2-hydroxyacid_DH"/>
</dbReference>
<evidence type="ECO:0000256" key="1">
    <source>
        <dbReference type="ARBA" id="ARBA00005854"/>
    </source>
</evidence>
<protein>
    <submittedName>
        <fullName evidence="7">3-phosphoglycerate dehydrogenase</fullName>
    </submittedName>
</protein>
<dbReference type="SUPFAM" id="SSF51735">
    <property type="entry name" value="NAD(P)-binding Rossmann-fold domains"/>
    <property type="match status" value="1"/>
</dbReference>
<evidence type="ECO:0000256" key="2">
    <source>
        <dbReference type="ARBA" id="ARBA00023002"/>
    </source>
</evidence>
<dbReference type="InterPro" id="IPR036291">
    <property type="entry name" value="NAD(P)-bd_dom_sf"/>
</dbReference>
<keyword evidence="8" id="KW-1185">Reference proteome</keyword>
<comment type="caution">
    <text evidence="7">The sequence shown here is derived from an EMBL/GenBank/DDBJ whole genome shotgun (WGS) entry which is preliminary data.</text>
</comment>
<sequence>MTPLKVFYNSLGTPEMYAMIRSKMAADMTLVTLDTDEDAERRDKVAGCDVAIVAAKPLTGPTIAAGDRLRLIHHQGVGYHDTVDLAAARARGLRLALTPEGTTIGVAEHAVLLALAAARRVTFADAELRRGHWHVNALRPVSLELYGKTVGFVGFGRIGREAARRFAAFGTRTVFHDPGVADDAAHGAERRPLDWIAGNADLISIHVPLTEATRHLVDAAFIARMKPSAILVNTARGGVVDDAALAAALAEKRILAAGLDVFEGEPIGPDHPYCALPNVVLTPHISAGTRDALSHKMAAVFLNLERFRNGEPLANEVDLATA</sequence>
<dbReference type="GO" id="GO:0051287">
    <property type="term" value="F:NAD binding"/>
    <property type="evidence" value="ECO:0007669"/>
    <property type="project" value="InterPro"/>
</dbReference>
<dbReference type="InterPro" id="IPR006139">
    <property type="entry name" value="D-isomer_2_OHA_DH_cat_dom"/>
</dbReference>
<dbReference type="Pfam" id="PF00389">
    <property type="entry name" value="2-Hacid_dh"/>
    <property type="match status" value="1"/>
</dbReference>
<evidence type="ECO:0000313" key="7">
    <source>
        <dbReference type="EMBL" id="MBJ3774217.1"/>
    </source>
</evidence>
<name>A0A934IL01_9HYPH</name>
<evidence type="ECO:0000256" key="4">
    <source>
        <dbReference type="RuleBase" id="RU003719"/>
    </source>
</evidence>
<dbReference type="EMBL" id="JAEKJA010000001">
    <property type="protein sequence ID" value="MBJ3774217.1"/>
    <property type="molecule type" value="Genomic_DNA"/>
</dbReference>
<feature type="domain" description="D-isomer specific 2-hydroxyacid dehydrogenase NAD-binding" evidence="6">
    <location>
        <begin position="112"/>
        <end position="286"/>
    </location>
</feature>
<comment type="similarity">
    <text evidence="1 4">Belongs to the D-isomer specific 2-hydroxyacid dehydrogenase family.</text>
</comment>
<evidence type="ECO:0000256" key="3">
    <source>
        <dbReference type="ARBA" id="ARBA00023027"/>
    </source>
</evidence>
<evidence type="ECO:0000259" key="6">
    <source>
        <dbReference type="Pfam" id="PF02826"/>
    </source>
</evidence>
<dbReference type="InterPro" id="IPR006140">
    <property type="entry name" value="D-isomer_DH_NAD-bd"/>
</dbReference>
<dbReference type="PANTHER" id="PTHR10996">
    <property type="entry name" value="2-HYDROXYACID DEHYDROGENASE-RELATED"/>
    <property type="match status" value="1"/>
</dbReference>
<dbReference type="RefSeq" id="WP_198880113.1">
    <property type="nucleotide sequence ID" value="NZ_JAEKJA010000001.1"/>
</dbReference>
<proteinExistence type="inferred from homology"/>
<dbReference type="SUPFAM" id="SSF52283">
    <property type="entry name" value="Formate/glycerate dehydrogenase catalytic domain-like"/>
    <property type="match status" value="1"/>
</dbReference>
<dbReference type="GO" id="GO:0030267">
    <property type="term" value="F:glyoxylate reductase (NADPH) activity"/>
    <property type="evidence" value="ECO:0007669"/>
    <property type="project" value="TreeGrafter"/>
</dbReference>
<gene>
    <name evidence="7" type="ORF">JCR33_00860</name>
</gene>
<dbReference type="Proteomes" id="UP000609531">
    <property type="component" value="Unassembled WGS sequence"/>
</dbReference>
<dbReference type="GO" id="GO:0005829">
    <property type="term" value="C:cytosol"/>
    <property type="evidence" value="ECO:0007669"/>
    <property type="project" value="TreeGrafter"/>
</dbReference>
<organism evidence="7 8">
    <name type="scientific">Acuticoccus mangrovi</name>
    <dbReference type="NCBI Taxonomy" id="2796142"/>
    <lineage>
        <taxon>Bacteria</taxon>
        <taxon>Pseudomonadati</taxon>
        <taxon>Pseudomonadota</taxon>
        <taxon>Alphaproteobacteria</taxon>
        <taxon>Hyphomicrobiales</taxon>
        <taxon>Amorphaceae</taxon>
        <taxon>Acuticoccus</taxon>
    </lineage>
</organism>
<reference evidence="7" key="1">
    <citation type="submission" date="2020-12" db="EMBL/GenBank/DDBJ databases">
        <title>Bacterial taxonomy.</title>
        <authorList>
            <person name="Pan X."/>
        </authorList>
    </citation>
    <scope>NUCLEOTIDE SEQUENCE</scope>
    <source>
        <strain evidence="7">B2012</strain>
    </source>
</reference>
<evidence type="ECO:0000259" key="5">
    <source>
        <dbReference type="Pfam" id="PF00389"/>
    </source>
</evidence>
<dbReference type="InterPro" id="IPR029753">
    <property type="entry name" value="D-isomer_DH_CS"/>
</dbReference>
<dbReference type="PROSITE" id="PS00671">
    <property type="entry name" value="D_2_HYDROXYACID_DH_3"/>
    <property type="match status" value="1"/>
</dbReference>
<dbReference type="GO" id="GO:0016618">
    <property type="term" value="F:hydroxypyruvate reductase [NAD(P)H] activity"/>
    <property type="evidence" value="ECO:0007669"/>
    <property type="project" value="TreeGrafter"/>
</dbReference>
<feature type="domain" description="D-isomer specific 2-hydroxyacid dehydrogenase catalytic" evidence="5">
    <location>
        <begin position="21"/>
        <end position="317"/>
    </location>
</feature>
<dbReference type="FunFam" id="3.40.50.720:FF:000203">
    <property type="entry name" value="D-3-phosphoglycerate dehydrogenase (SerA)"/>
    <property type="match status" value="1"/>
</dbReference>
<dbReference type="Pfam" id="PF02826">
    <property type="entry name" value="2-Hacid_dh_C"/>
    <property type="match status" value="1"/>
</dbReference>
<dbReference type="Gene3D" id="3.40.50.720">
    <property type="entry name" value="NAD(P)-binding Rossmann-like Domain"/>
    <property type="match status" value="2"/>
</dbReference>
<keyword evidence="3" id="KW-0520">NAD</keyword>
<evidence type="ECO:0000313" key="8">
    <source>
        <dbReference type="Proteomes" id="UP000609531"/>
    </source>
</evidence>
<accession>A0A934IL01</accession>
<dbReference type="PANTHER" id="PTHR10996:SF178">
    <property type="entry name" value="2-HYDROXYACID DEHYDROGENASE YGL185C-RELATED"/>
    <property type="match status" value="1"/>
</dbReference>
<dbReference type="AlphaFoldDB" id="A0A934IL01"/>